<feature type="region of interest" description="Disordered" evidence="1">
    <location>
        <begin position="127"/>
        <end position="153"/>
    </location>
</feature>
<dbReference type="RefSeq" id="XP_024727336.1">
    <property type="nucleotide sequence ID" value="XM_024884170.1"/>
</dbReference>
<dbReference type="InParanoid" id="A0A2J6SI37"/>
<dbReference type="GeneID" id="36592247"/>
<reference evidence="2 3" key="1">
    <citation type="submission" date="2016-04" db="EMBL/GenBank/DDBJ databases">
        <title>A degradative enzymes factory behind the ericoid mycorrhizal symbiosis.</title>
        <authorList>
            <consortium name="DOE Joint Genome Institute"/>
            <person name="Martino E."/>
            <person name="Morin E."/>
            <person name="Grelet G."/>
            <person name="Kuo A."/>
            <person name="Kohler A."/>
            <person name="Daghino S."/>
            <person name="Barry K."/>
            <person name="Choi C."/>
            <person name="Cichocki N."/>
            <person name="Clum A."/>
            <person name="Copeland A."/>
            <person name="Hainaut M."/>
            <person name="Haridas S."/>
            <person name="Labutti K."/>
            <person name="Lindquist E."/>
            <person name="Lipzen A."/>
            <person name="Khouja H.-R."/>
            <person name="Murat C."/>
            <person name="Ohm R."/>
            <person name="Olson A."/>
            <person name="Spatafora J."/>
            <person name="Veneault-Fourrey C."/>
            <person name="Henrissat B."/>
            <person name="Grigoriev I."/>
            <person name="Martin F."/>
            <person name="Perotto S."/>
        </authorList>
    </citation>
    <scope>NUCLEOTIDE SEQUENCE [LARGE SCALE GENOMIC DNA]</scope>
    <source>
        <strain evidence="2 3">E</strain>
    </source>
</reference>
<evidence type="ECO:0000313" key="2">
    <source>
        <dbReference type="EMBL" id="PMD50432.1"/>
    </source>
</evidence>
<keyword evidence="3" id="KW-1185">Reference proteome</keyword>
<feature type="compositionally biased region" description="Polar residues" evidence="1">
    <location>
        <begin position="127"/>
        <end position="143"/>
    </location>
</feature>
<gene>
    <name evidence="2" type="ORF">K444DRAFT_637799</name>
</gene>
<dbReference type="Proteomes" id="UP000235371">
    <property type="component" value="Unassembled WGS sequence"/>
</dbReference>
<proteinExistence type="predicted"/>
<feature type="region of interest" description="Disordered" evidence="1">
    <location>
        <begin position="1"/>
        <end position="91"/>
    </location>
</feature>
<evidence type="ECO:0000313" key="3">
    <source>
        <dbReference type="Proteomes" id="UP000235371"/>
    </source>
</evidence>
<dbReference type="AlphaFoldDB" id="A0A2J6SI37"/>
<feature type="compositionally biased region" description="Basic and acidic residues" evidence="1">
    <location>
        <begin position="15"/>
        <end position="25"/>
    </location>
</feature>
<name>A0A2J6SI37_9HELO</name>
<dbReference type="EMBL" id="KZ613913">
    <property type="protein sequence ID" value="PMD50432.1"/>
    <property type="molecule type" value="Genomic_DNA"/>
</dbReference>
<protein>
    <submittedName>
        <fullName evidence="2">Uncharacterized protein</fullName>
    </submittedName>
</protein>
<accession>A0A2J6SI37</accession>
<organism evidence="2 3">
    <name type="scientific">Hyaloscypha bicolor E</name>
    <dbReference type="NCBI Taxonomy" id="1095630"/>
    <lineage>
        <taxon>Eukaryota</taxon>
        <taxon>Fungi</taxon>
        <taxon>Dikarya</taxon>
        <taxon>Ascomycota</taxon>
        <taxon>Pezizomycotina</taxon>
        <taxon>Leotiomycetes</taxon>
        <taxon>Helotiales</taxon>
        <taxon>Hyaloscyphaceae</taxon>
        <taxon>Hyaloscypha</taxon>
        <taxon>Hyaloscypha bicolor</taxon>
    </lineage>
</organism>
<feature type="compositionally biased region" description="Basic and acidic residues" evidence="1">
    <location>
        <begin position="72"/>
        <end position="86"/>
    </location>
</feature>
<sequence>MVSSIGEKTMSVHYRNVDPIDHGESNGDGQEAESPWQRISLGELRGSDLNRDEQEAEFPPEPLELVEPPCLDSRRHRDRDSRRRSLDSITEATDNQLLKRIVRVIEYSGSNTTTILGLLEKLSDSTRSAIDTSSPRSPHTSTDPRPWTRGLHI</sequence>
<evidence type="ECO:0000256" key="1">
    <source>
        <dbReference type="SAM" id="MobiDB-lite"/>
    </source>
</evidence>